<accession>A0ABD2BXI1</accession>
<dbReference type="PROSITE" id="PS51420">
    <property type="entry name" value="RHO"/>
    <property type="match status" value="1"/>
</dbReference>
<keyword evidence="12" id="KW-1185">Reference proteome</keyword>
<evidence type="ECO:0000256" key="3">
    <source>
        <dbReference type="ARBA" id="ARBA00022448"/>
    </source>
</evidence>
<dbReference type="GO" id="GO:0003925">
    <property type="term" value="F:G protein activity"/>
    <property type="evidence" value="ECO:0007669"/>
    <property type="project" value="UniProtKB-EC"/>
</dbReference>
<dbReference type="InterPro" id="IPR027417">
    <property type="entry name" value="P-loop_NTPase"/>
</dbReference>
<keyword evidence="6" id="KW-0653">Protein transport</keyword>
<protein>
    <recommendedName>
        <fullName evidence="2">small monomeric GTPase</fullName>
        <ecNumber evidence="2">3.6.5.2</ecNumber>
    </recommendedName>
</protein>
<dbReference type="PROSITE" id="PS51417">
    <property type="entry name" value="ARF"/>
    <property type="match status" value="1"/>
</dbReference>
<dbReference type="SMART" id="SM00176">
    <property type="entry name" value="RAN"/>
    <property type="match status" value="1"/>
</dbReference>
<dbReference type="Gene3D" id="3.40.50.300">
    <property type="entry name" value="P-loop containing nucleotide triphosphate hydrolases"/>
    <property type="match status" value="1"/>
</dbReference>
<reference evidence="11 12" key="1">
    <citation type="journal article" date="2024" name="Ann. Entomol. Soc. Am.">
        <title>Genomic analyses of the southern and eastern yellowjacket wasps (Hymenoptera: Vespidae) reveal evolutionary signatures of social life.</title>
        <authorList>
            <person name="Catto M.A."/>
            <person name="Caine P.B."/>
            <person name="Orr S.E."/>
            <person name="Hunt B.G."/>
            <person name="Goodisman M.A.D."/>
        </authorList>
    </citation>
    <scope>NUCLEOTIDE SEQUENCE [LARGE SCALE GENOMIC DNA]</scope>
    <source>
        <strain evidence="11">232</strain>
        <tissue evidence="11">Head and thorax</tissue>
    </source>
</reference>
<evidence type="ECO:0000313" key="12">
    <source>
        <dbReference type="Proteomes" id="UP001607303"/>
    </source>
</evidence>
<keyword evidence="5" id="KW-0378">Hydrolase</keyword>
<name>A0ABD2BXI1_VESMC</name>
<dbReference type="SUPFAM" id="SSF52540">
    <property type="entry name" value="P-loop containing nucleoside triphosphate hydrolases"/>
    <property type="match status" value="1"/>
</dbReference>
<keyword evidence="7" id="KW-0342">GTP-binding</keyword>
<evidence type="ECO:0000256" key="9">
    <source>
        <dbReference type="ARBA" id="ARBA00023289"/>
    </source>
</evidence>
<dbReference type="EC" id="3.6.5.2" evidence="2"/>
<evidence type="ECO:0000256" key="10">
    <source>
        <dbReference type="ARBA" id="ARBA00047660"/>
    </source>
</evidence>
<dbReference type="Proteomes" id="UP001607303">
    <property type="component" value="Unassembled WGS sequence"/>
</dbReference>
<evidence type="ECO:0000256" key="6">
    <source>
        <dbReference type="ARBA" id="ARBA00022927"/>
    </source>
</evidence>
<keyword evidence="3" id="KW-0813">Transport</keyword>
<comment type="catalytic activity">
    <reaction evidence="10">
        <text>GTP + H2O = GDP + phosphate + H(+)</text>
        <dbReference type="Rhea" id="RHEA:19669"/>
        <dbReference type="ChEBI" id="CHEBI:15377"/>
        <dbReference type="ChEBI" id="CHEBI:15378"/>
        <dbReference type="ChEBI" id="CHEBI:37565"/>
        <dbReference type="ChEBI" id="CHEBI:43474"/>
        <dbReference type="ChEBI" id="CHEBI:58189"/>
        <dbReference type="EC" id="3.6.5.2"/>
    </reaction>
    <physiologicalReaction direction="left-to-right" evidence="10">
        <dbReference type="Rhea" id="RHEA:19670"/>
    </physiologicalReaction>
</comment>
<comment type="similarity">
    <text evidence="1">Belongs to the small GTPase superfamily. Rab family.</text>
</comment>
<dbReference type="SMART" id="SM00174">
    <property type="entry name" value="RHO"/>
    <property type="match status" value="1"/>
</dbReference>
<evidence type="ECO:0000256" key="1">
    <source>
        <dbReference type="ARBA" id="ARBA00006270"/>
    </source>
</evidence>
<dbReference type="PROSITE" id="PS51419">
    <property type="entry name" value="RAB"/>
    <property type="match status" value="1"/>
</dbReference>
<evidence type="ECO:0000256" key="2">
    <source>
        <dbReference type="ARBA" id="ARBA00011984"/>
    </source>
</evidence>
<evidence type="ECO:0000256" key="5">
    <source>
        <dbReference type="ARBA" id="ARBA00022801"/>
    </source>
</evidence>
<dbReference type="InterPro" id="IPR001806">
    <property type="entry name" value="Small_GTPase"/>
</dbReference>
<dbReference type="EMBL" id="JAYRBN010000065">
    <property type="protein sequence ID" value="KAL2737482.1"/>
    <property type="molecule type" value="Genomic_DNA"/>
</dbReference>
<evidence type="ECO:0000256" key="7">
    <source>
        <dbReference type="ARBA" id="ARBA00023134"/>
    </source>
</evidence>
<dbReference type="InterPro" id="IPR005225">
    <property type="entry name" value="Small_GTP-bd"/>
</dbReference>
<dbReference type="PANTHER" id="PTHR47977">
    <property type="entry name" value="RAS-RELATED PROTEIN RAB"/>
    <property type="match status" value="1"/>
</dbReference>
<dbReference type="Pfam" id="PF00071">
    <property type="entry name" value="Ras"/>
    <property type="match status" value="1"/>
</dbReference>
<dbReference type="SMART" id="SM00173">
    <property type="entry name" value="RAS"/>
    <property type="match status" value="1"/>
</dbReference>
<dbReference type="SMART" id="SM00175">
    <property type="entry name" value="RAB"/>
    <property type="match status" value="1"/>
</dbReference>
<organism evidence="11 12">
    <name type="scientific">Vespula maculifrons</name>
    <name type="common">Eastern yellow jacket</name>
    <name type="synonym">Wasp</name>
    <dbReference type="NCBI Taxonomy" id="7453"/>
    <lineage>
        <taxon>Eukaryota</taxon>
        <taxon>Metazoa</taxon>
        <taxon>Ecdysozoa</taxon>
        <taxon>Arthropoda</taxon>
        <taxon>Hexapoda</taxon>
        <taxon>Insecta</taxon>
        <taxon>Pterygota</taxon>
        <taxon>Neoptera</taxon>
        <taxon>Endopterygota</taxon>
        <taxon>Hymenoptera</taxon>
        <taxon>Apocrita</taxon>
        <taxon>Aculeata</taxon>
        <taxon>Vespoidea</taxon>
        <taxon>Vespidae</taxon>
        <taxon>Vespinae</taxon>
        <taxon>Vespula</taxon>
    </lineage>
</organism>
<gene>
    <name evidence="11" type="ORF">V1477_012438</name>
</gene>
<evidence type="ECO:0000256" key="8">
    <source>
        <dbReference type="ARBA" id="ARBA00023288"/>
    </source>
</evidence>
<sequence length="282" mass="32514">MQNQKEALEIQLVIVAPSRGQLQSYSNLYHRRVIGLSVFCSVLFLLKELNLTGKYIMDDHNMDQNILTVLKLLMIGESNVGKSSILLRFTEDEFSENMRNTVGMDYKTKYITIDDSIVKLAIWDTAGQERFRTLTPSYYRDGQGAILVYDVTDRNTFLKLDTWLNELNTYCNKTDIVKMIVGNKIDLPNREVSNEEGLQFARRHQSLYIESSAKTADGVKCCFEELVQKILQTPGLWDTHSQKYIDNGNMTGARYRMGKRGLQLTDDYEPQNVYSRCYCSMI</sequence>
<dbReference type="AlphaFoldDB" id="A0ABD2BXI1"/>
<dbReference type="GO" id="GO:0005525">
    <property type="term" value="F:GTP binding"/>
    <property type="evidence" value="ECO:0007669"/>
    <property type="project" value="UniProtKB-KW"/>
</dbReference>
<dbReference type="SMART" id="SM00177">
    <property type="entry name" value="ARF"/>
    <property type="match status" value="1"/>
</dbReference>
<dbReference type="InterPro" id="IPR050227">
    <property type="entry name" value="Rab"/>
</dbReference>
<proteinExistence type="inferred from homology"/>
<dbReference type="FunFam" id="3.40.50.300:FF:000430">
    <property type="entry name" value="Probable Ras-related protein Rab-18"/>
    <property type="match status" value="1"/>
</dbReference>
<keyword evidence="9" id="KW-0636">Prenylation</keyword>
<dbReference type="CDD" id="cd01863">
    <property type="entry name" value="Rab18"/>
    <property type="match status" value="1"/>
</dbReference>
<dbReference type="PROSITE" id="PS51421">
    <property type="entry name" value="RAS"/>
    <property type="match status" value="1"/>
</dbReference>
<dbReference type="PRINTS" id="PR00449">
    <property type="entry name" value="RASTRNSFRMNG"/>
</dbReference>
<keyword evidence="4" id="KW-0547">Nucleotide-binding</keyword>
<evidence type="ECO:0000313" key="11">
    <source>
        <dbReference type="EMBL" id="KAL2737482.1"/>
    </source>
</evidence>
<dbReference type="GO" id="GO:0015031">
    <property type="term" value="P:protein transport"/>
    <property type="evidence" value="ECO:0007669"/>
    <property type="project" value="UniProtKB-KW"/>
</dbReference>
<evidence type="ECO:0000256" key="4">
    <source>
        <dbReference type="ARBA" id="ARBA00022741"/>
    </source>
</evidence>
<dbReference type="NCBIfam" id="TIGR00231">
    <property type="entry name" value="small_GTP"/>
    <property type="match status" value="1"/>
</dbReference>
<comment type="caution">
    <text evidence="11">The sequence shown here is derived from an EMBL/GenBank/DDBJ whole genome shotgun (WGS) entry which is preliminary data.</text>
</comment>
<keyword evidence="8" id="KW-0449">Lipoprotein</keyword>